<organism evidence="2 3">
    <name type="scientific">Chitinophaga agri</name>
    <dbReference type="NCBI Taxonomy" id="2703787"/>
    <lineage>
        <taxon>Bacteria</taxon>
        <taxon>Pseudomonadati</taxon>
        <taxon>Bacteroidota</taxon>
        <taxon>Chitinophagia</taxon>
        <taxon>Chitinophagales</taxon>
        <taxon>Chitinophagaceae</taxon>
        <taxon>Chitinophaga</taxon>
    </lineage>
</organism>
<accession>A0A6B9ZA09</accession>
<evidence type="ECO:0000313" key="2">
    <source>
        <dbReference type="EMBL" id="QHS59152.1"/>
    </source>
</evidence>
<gene>
    <name evidence="2" type="ORF">GWR21_05970</name>
</gene>
<dbReference type="InterPro" id="IPR012337">
    <property type="entry name" value="RNaseH-like_sf"/>
</dbReference>
<proteinExistence type="predicted"/>
<dbReference type="InterPro" id="IPR001584">
    <property type="entry name" value="Integrase_cat-core"/>
</dbReference>
<dbReference type="EMBL" id="CP048113">
    <property type="protein sequence ID" value="QHS59152.1"/>
    <property type="molecule type" value="Genomic_DNA"/>
</dbReference>
<dbReference type="AlphaFoldDB" id="A0A6B9ZA09"/>
<name>A0A6B9ZA09_9BACT</name>
<sequence length="108" mass="12709">MDGVGRATDNICIERFWRSIKYKNIYLNAYDSTLELYKGIHRYVEFYNWERKHQGLGYVTPADVYGAIDKLSTYSQQFTKRKKVAKKEKVYNSSNRFDSLINNPPIAV</sequence>
<dbReference type="GO" id="GO:0015074">
    <property type="term" value="P:DNA integration"/>
    <property type="evidence" value="ECO:0007669"/>
    <property type="project" value="InterPro"/>
</dbReference>
<dbReference type="Pfam" id="PF13683">
    <property type="entry name" value="rve_3"/>
    <property type="match status" value="1"/>
</dbReference>
<dbReference type="Proteomes" id="UP000476411">
    <property type="component" value="Chromosome"/>
</dbReference>
<dbReference type="KEGG" id="chih:GWR21_05970"/>
<protein>
    <submittedName>
        <fullName evidence="2">Transposase</fullName>
    </submittedName>
</protein>
<reference evidence="2 3" key="1">
    <citation type="submission" date="2020-01" db="EMBL/GenBank/DDBJ databases">
        <title>Complete genome sequence of Chitinophaga sp. H33E-04 isolated from quinoa roots.</title>
        <authorList>
            <person name="Weon H.-Y."/>
            <person name="Lee S.A."/>
        </authorList>
    </citation>
    <scope>NUCLEOTIDE SEQUENCE [LARGE SCALE GENOMIC DNA]</scope>
    <source>
        <strain evidence="2 3">H33E-04</strain>
    </source>
</reference>
<feature type="domain" description="Integrase catalytic" evidence="1">
    <location>
        <begin position="3"/>
        <end position="61"/>
    </location>
</feature>
<dbReference type="SUPFAM" id="SSF53098">
    <property type="entry name" value="Ribonuclease H-like"/>
    <property type="match status" value="1"/>
</dbReference>
<evidence type="ECO:0000259" key="1">
    <source>
        <dbReference type="Pfam" id="PF13683"/>
    </source>
</evidence>
<keyword evidence="3" id="KW-1185">Reference proteome</keyword>
<evidence type="ECO:0000313" key="3">
    <source>
        <dbReference type="Proteomes" id="UP000476411"/>
    </source>
</evidence>